<evidence type="ECO:0000313" key="15">
    <source>
        <dbReference type="EMBL" id="BBH95213.1"/>
    </source>
</evidence>
<evidence type="ECO:0000256" key="9">
    <source>
        <dbReference type="SAM" id="Coils"/>
    </source>
</evidence>
<dbReference type="SMART" id="SM00073">
    <property type="entry name" value="HPT"/>
    <property type="match status" value="2"/>
</dbReference>
<dbReference type="SUPFAM" id="SSF55874">
    <property type="entry name" value="ATPase domain of HSP90 chaperone/DNA topoisomerase II/histidine kinase"/>
    <property type="match status" value="1"/>
</dbReference>
<dbReference type="Gene3D" id="1.20.120.160">
    <property type="entry name" value="HPT domain"/>
    <property type="match status" value="2"/>
</dbReference>
<dbReference type="InterPro" id="IPR008207">
    <property type="entry name" value="Sig_transdc_His_kin_Hpt_dom"/>
</dbReference>
<dbReference type="SMART" id="SM00448">
    <property type="entry name" value="REC"/>
    <property type="match status" value="1"/>
</dbReference>
<dbReference type="SUPFAM" id="SSF52172">
    <property type="entry name" value="CheY-like"/>
    <property type="match status" value="1"/>
</dbReference>
<dbReference type="SMART" id="SM00260">
    <property type="entry name" value="CheW"/>
    <property type="match status" value="1"/>
</dbReference>
<dbReference type="PROSITE" id="PS50109">
    <property type="entry name" value="HIS_KIN"/>
    <property type="match status" value="1"/>
</dbReference>
<name>A0A455T3L5_9CHLR</name>
<evidence type="ECO:0000256" key="3">
    <source>
        <dbReference type="ARBA" id="ARBA00022553"/>
    </source>
</evidence>
<protein>
    <recommendedName>
        <fullName evidence="2">histidine kinase</fullName>
        <ecNumber evidence="2">2.7.13.3</ecNumber>
    </recommendedName>
</protein>
<dbReference type="CDD" id="cd16916">
    <property type="entry name" value="HATPase_CheA-like"/>
    <property type="match status" value="1"/>
</dbReference>
<feature type="region of interest" description="Disordered" evidence="10">
    <location>
        <begin position="137"/>
        <end position="167"/>
    </location>
</feature>
<dbReference type="Pfam" id="PF01584">
    <property type="entry name" value="CheW"/>
    <property type="match status" value="1"/>
</dbReference>
<dbReference type="PANTHER" id="PTHR43395">
    <property type="entry name" value="SENSOR HISTIDINE KINASE CHEA"/>
    <property type="match status" value="1"/>
</dbReference>
<evidence type="ECO:0000256" key="2">
    <source>
        <dbReference type="ARBA" id="ARBA00012438"/>
    </source>
</evidence>
<dbReference type="CDD" id="cd00088">
    <property type="entry name" value="HPT"/>
    <property type="match status" value="2"/>
</dbReference>
<feature type="compositionally biased region" description="Polar residues" evidence="10">
    <location>
        <begin position="150"/>
        <end position="166"/>
    </location>
</feature>
<feature type="region of interest" description="Disordered" evidence="10">
    <location>
        <begin position="273"/>
        <end position="437"/>
    </location>
</feature>
<keyword evidence="5" id="KW-0418">Kinase</keyword>
<dbReference type="PROSITE" id="PS50894">
    <property type="entry name" value="HPT"/>
    <property type="match status" value="2"/>
</dbReference>
<dbReference type="EC" id="2.7.13.3" evidence="2"/>
<dbReference type="SUPFAM" id="SSF50341">
    <property type="entry name" value="CheW-like"/>
    <property type="match status" value="1"/>
</dbReference>
<feature type="compositionally biased region" description="Pro residues" evidence="10">
    <location>
        <begin position="734"/>
        <end position="750"/>
    </location>
</feature>
<evidence type="ECO:0000256" key="7">
    <source>
        <dbReference type="PROSITE-ProRule" id="PRU00110"/>
    </source>
</evidence>
<feature type="domain" description="HPt" evidence="14">
    <location>
        <begin position="763"/>
        <end position="867"/>
    </location>
</feature>
<dbReference type="Pfam" id="PF02518">
    <property type="entry name" value="HATPase_c"/>
    <property type="match status" value="1"/>
</dbReference>
<feature type="modified residue" description="Phosphohistidine" evidence="7">
    <location>
        <position position="810"/>
    </location>
</feature>
<evidence type="ECO:0000256" key="1">
    <source>
        <dbReference type="ARBA" id="ARBA00000085"/>
    </source>
</evidence>
<proteinExistence type="predicted"/>
<dbReference type="EMBL" id="AP019377">
    <property type="protein sequence ID" value="BBH95213.1"/>
    <property type="molecule type" value="Genomic_DNA"/>
</dbReference>
<sequence>MSNTFDKLSVLDSFIEEVKSYLPEIEANLDRLAQSPGDMDALEETYRRTHTIGGSASMMDFPGLAHVAHGMEDILGDVLDGLATLDEPTLALLRRSLRRLHVLIDGIRDNSVNQDAIIAEDDADYSRYRALQEAAGKLVPGSADSASAPALTTTESSGSQLPPTSSERYEQYEHYAAANYQNQQTDQPGYQGQPQQAYQDYQHDSPHYHAPTQSSQRYDFLEGSLGLGEPYSYQQRAAPASSPQSTPAPEAPYPAAQEGSLPSFDEMLAAFRTPSTPPEEEPLWPEDPVPLAQQSPETASSASPAAPSTPSALDMLAASFRAESTAAAGGSTPASQQEPPRSPRAPSPLEELVNRFTAAHPEIQGRGAAGEAGPSAAPDWAPPSQQSQLQQPSSYYVQQGPAAPQPGQQPQQSSLLSPAWSQSLAQTPEQAAGRSDDALVLPASASRLYSDLRQEALSLEEQANTLHALLAQLQQAVSIIEDQRSEFRGFLDGSKDALERMEDWAGQAMGLNLRKSPEKVRRYLPLSVMWVVNTKLKKVLELLSRITSNVQATDEQIQATLRQLRGSIEACGDLLERLPQALTSQESGWTPWQVQVSRDAGGVRERVTFERQGDLAALRAELEAKIREELRREYEQRPLSLAARMELERQIREEVRQEFERQRQLQREIVGPDGQESYEELVKRLRNEIEIEVRREFLAQLTGNADLETVANLQQAGSGSGPLPALEIPRAQVSPPPVVAPPPPASPAPSPTSATGGSAVSEGTDFGEEAAEIFRLEAEEHLQTISMNVAALEKSPEDRDILQSIRRATHTLKGAAGMMGFRLIADLCHVSEDLLDSIMEGQVAITPAVIGIILDTAETLDRLINNRGEDRATLEAAVAAMRARYAELLGEQQLSPPPAEEELESLLDSGEGADSSTLSRTVSEATPAAGELLMQRSPAAELSVRVRLQKLDELVNLFGELLVNRSALEEHIQRLMRLVADVSMSSERLRDVGQKLESRFEAATLPSGRVVQVLPGTGNGASRLPALQTARSGSASGEPAHLAEFDELELDRYTEFHQLTRGLSEGVSDMITLSSEMEAVIRECESIFARESRLSTTFQDRLMKTRLVPLSSMIPRLYRAVRSVALKQHKEINFVTEGEDTEVDRTVYEEIAGPLLHLMRNAVNHAIEEPEVRVRKGKPPAGLVKLSASYEGNQVVITVRDDGTGIDPEKVRQAAIARGLIRPDQVLSPSDVIDLIFRPGFSTAEVVSEESGRGVGLDVVRDSISRLRATLEVDSTPGQGTAFTMKFPTSLAIQSVMMVRVGDQQYAIPTTLVEAIGRLDTFKRTTHAGRPAVVVQNDVYPLSQLAYYLKLPAGEIDERSPLLLVNTGRHRVALVVDEVKTRMDVVMKNLGPHLRHVHGIAGGTVLGNGRVILILELNELLSVQRRGSGAIAATLSQPQESRVVAPASAAQVPAAVATAPTTVTVNTSSLPAVRPPVSPLPSPRAERGRHVLVVDDSPSVRRVVSNMLKQHGWEVQTARDGVEALELISSQPPAAVLLDIEMPRMDGYELMATVRSQEQYRTLPLVVLTSRAASKHKQRAMQLGASAYIVKPYQDEELISTLNRLVYGASA</sequence>
<feature type="coiled-coil region" evidence="9">
    <location>
        <begin position="449"/>
        <end position="476"/>
    </location>
</feature>
<dbReference type="PROSITE" id="PS50851">
    <property type="entry name" value="CHEW"/>
    <property type="match status" value="1"/>
</dbReference>
<keyword evidence="9" id="KW-0175">Coiled coil</keyword>
<evidence type="ECO:0000259" key="11">
    <source>
        <dbReference type="PROSITE" id="PS50109"/>
    </source>
</evidence>
<dbReference type="InterPro" id="IPR004105">
    <property type="entry name" value="CheA-like_dim"/>
</dbReference>
<dbReference type="SUPFAM" id="SSF47226">
    <property type="entry name" value="Histidine-containing phosphotransfer domain, HPT domain"/>
    <property type="match status" value="2"/>
</dbReference>
<feature type="domain" description="CheW-like" evidence="13">
    <location>
        <begin position="1293"/>
        <end position="1426"/>
    </location>
</feature>
<dbReference type="Gene3D" id="2.30.30.40">
    <property type="entry name" value="SH3 Domains"/>
    <property type="match status" value="1"/>
</dbReference>
<dbReference type="PRINTS" id="PR00344">
    <property type="entry name" value="BCTRLSENSOR"/>
</dbReference>
<organism evidence="15">
    <name type="scientific">Thermogemmatispora argillosa</name>
    <dbReference type="NCBI Taxonomy" id="2045280"/>
    <lineage>
        <taxon>Bacteria</taxon>
        <taxon>Bacillati</taxon>
        <taxon>Chloroflexota</taxon>
        <taxon>Ktedonobacteria</taxon>
        <taxon>Thermogemmatisporales</taxon>
        <taxon>Thermogemmatisporaceae</taxon>
        <taxon>Thermogemmatispora</taxon>
    </lineage>
</organism>
<feature type="domain" description="Response regulatory" evidence="12">
    <location>
        <begin position="1490"/>
        <end position="1606"/>
    </location>
</feature>
<dbReference type="Gene3D" id="3.40.50.2300">
    <property type="match status" value="1"/>
</dbReference>
<feature type="domain" description="Histidine kinase" evidence="11">
    <location>
        <begin position="1054"/>
        <end position="1291"/>
    </location>
</feature>
<feature type="domain" description="HPt" evidence="14">
    <location>
        <begin position="3"/>
        <end position="107"/>
    </location>
</feature>
<dbReference type="InterPro" id="IPR003594">
    <property type="entry name" value="HATPase_dom"/>
</dbReference>
<dbReference type="InterPro" id="IPR002545">
    <property type="entry name" value="CheW-lke_dom"/>
</dbReference>
<dbReference type="FunFam" id="3.30.565.10:FF:000016">
    <property type="entry name" value="Chemotaxis protein CheA, putative"/>
    <property type="match status" value="1"/>
</dbReference>
<evidence type="ECO:0000259" key="14">
    <source>
        <dbReference type="PROSITE" id="PS50894"/>
    </source>
</evidence>
<dbReference type="InterPro" id="IPR001789">
    <property type="entry name" value="Sig_transdc_resp-reg_receiver"/>
</dbReference>
<feature type="modified residue" description="Phosphohistidine" evidence="7">
    <location>
        <position position="50"/>
    </location>
</feature>
<keyword evidence="6" id="KW-0902">Two-component regulatory system</keyword>
<reference evidence="15" key="1">
    <citation type="submission" date="2018-12" db="EMBL/GenBank/DDBJ databases">
        <title>Novel natural products biosynthetic potential of the class Ktedonobacteria.</title>
        <authorList>
            <person name="Zheng Y."/>
            <person name="Saitou A."/>
            <person name="Wang C.M."/>
            <person name="Toyoda A."/>
            <person name="Minakuchi Y."/>
            <person name="Sekiguchi Y."/>
            <person name="Ueda K."/>
            <person name="Takano H."/>
            <person name="Sakai Y."/>
            <person name="Yokota A."/>
            <person name="Yabe S."/>
        </authorList>
    </citation>
    <scope>NUCLEOTIDE SEQUENCE</scope>
    <source>
        <strain evidence="15">A3-2</strain>
    </source>
</reference>
<evidence type="ECO:0000256" key="6">
    <source>
        <dbReference type="ARBA" id="ARBA00023012"/>
    </source>
</evidence>
<evidence type="ECO:0000256" key="10">
    <source>
        <dbReference type="SAM" id="MobiDB-lite"/>
    </source>
</evidence>
<evidence type="ECO:0000259" key="13">
    <source>
        <dbReference type="PROSITE" id="PS50851"/>
    </source>
</evidence>
<evidence type="ECO:0000256" key="8">
    <source>
        <dbReference type="PROSITE-ProRule" id="PRU00169"/>
    </source>
</evidence>
<dbReference type="GO" id="GO:0006935">
    <property type="term" value="P:chemotaxis"/>
    <property type="evidence" value="ECO:0007669"/>
    <property type="project" value="InterPro"/>
</dbReference>
<dbReference type="InterPro" id="IPR036061">
    <property type="entry name" value="CheW-like_dom_sf"/>
</dbReference>
<dbReference type="PANTHER" id="PTHR43395:SF8">
    <property type="entry name" value="HISTIDINE KINASE"/>
    <property type="match status" value="1"/>
</dbReference>
<dbReference type="Pfam" id="PF02895">
    <property type="entry name" value="H-kinase_dim"/>
    <property type="match status" value="1"/>
</dbReference>
<dbReference type="InterPro" id="IPR037006">
    <property type="entry name" value="CheA-like_homodim_sf"/>
</dbReference>
<feature type="compositionally biased region" description="Low complexity" evidence="10">
    <location>
        <begin position="365"/>
        <end position="426"/>
    </location>
</feature>
<dbReference type="CDD" id="cd22249">
    <property type="entry name" value="UDM1_RNF168_RNF169-like"/>
    <property type="match status" value="1"/>
</dbReference>
<keyword evidence="3 8" id="KW-0597">Phosphoprotein</keyword>
<dbReference type="InterPro" id="IPR036641">
    <property type="entry name" value="HPT_dom_sf"/>
</dbReference>
<dbReference type="InterPro" id="IPR011006">
    <property type="entry name" value="CheY-like_superfamily"/>
</dbReference>
<dbReference type="GO" id="GO:0000155">
    <property type="term" value="F:phosphorelay sensor kinase activity"/>
    <property type="evidence" value="ECO:0007669"/>
    <property type="project" value="InterPro"/>
</dbReference>
<accession>A0A455T3L5</accession>
<feature type="compositionally biased region" description="Low complexity" evidence="10">
    <location>
        <begin position="234"/>
        <end position="256"/>
    </location>
</feature>
<dbReference type="GO" id="GO:0005737">
    <property type="term" value="C:cytoplasm"/>
    <property type="evidence" value="ECO:0007669"/>
    <property type="project" value="InterPro"/>
</dbReference>
<dbReference type="InterPro" id="IPR036890">
    <property type="entry name" value="HATPase_C_sf"/>
</dbReference>
<feature type="coiled-coil region" evidence="9">
    <location>
        <begin position="648"/>
        <end position="695"/>
    </location>
</feature>
<evidence type="ECO:0000256" key="4">
    <source>
        <dbReference type="ARBA" id="ARBA00022679"/>
    </source>
</evidence>
<evidence type="ECO:0000259" key="12">
    <source>
        <dbReference type="PROSITE" id="PS50110"/>
    </source>
</evidence>
<dbReference type="Gene3D" id="1.10.287.560">
    <property type="entry name" value="Histidine kinase CheA-like, homodimeric domain"/>
    <property type="match status" value="1"/>
</dbReference>
<feature type="region of interest" description="Disordered" evidence="10">
    <location>
        <begin position="715"/>
        <end position="763"/>
    </location>
</feature>
<dbReference type="InterPro" id="IPR004358">
    <property type="entry name" value="Sig_transdc_His_kin-like_C"/>
</dbReference>
<comment type="catalytic activity">
    <reaction evidence="1">
        <text>ATP + protein L-histidine = ADP + protein N-phospho-L-histidine.</text>
        <dbReference type="EC" id="2.7.13.3"/>
    </reaction>
</comment>
<feature type="region of interest" description="Disordered" evidence="10">
    <location>
        <begin position="892"/>
        <end position="922"/>
    </location>
</feature>
<evidence type="ECO:0000256" key="5">
    <source>
        <dbReference type="ARBA" id="ARBA00022777"/>
    </source>
</evidence>
<feature type="compositionally biased region" description="Low complexity" evidence="10">
    <location>
        <begin position="289"/>
        <end position="335"/>
    </location>
</feature>
<dbReference type="CDD" id="cd00156">
    <property type="entry name" value="REC"/>
    <property type="match status" value="1"/>
</dbReference>
<dbReference type="PROSITE" id="PS50110">
    <property type="entry name" value="RESPONSE_REGULATORY"/>
    <property type="match status" value="1"/>
</dbReference>
<feature type="modified residue" description="4-aspartylphosphate" evidence="8">
    <location>
        <position position="1539"/>
    </location>
</feature>
<feature type="compositionally biased region" description="Low complexity" evidence="10">
    <location>
        <begin position="184"/>
        <end position="200"/>
    </location>
</feature>
<keyword evidence="4" id="KW-0808">Transferase</keyword>
<dbReference type="Pfam" id="PF01627">
    <property type="entry name" value="Hpt"/>
    <property type="match status" value="2"/>
</dbReference>
<feature type="region of interest" description="Disordered" evidence="10">
    <location>
        <begin position="184"/>
        <end position="212"/>
    </location>
</feature>
<dbReference type="InterPro" id="IPR005467">
    <property type="entry name" value="His_kinase_dom"/>
</dbReference>
<dbReference type="SMART" id="SM01231">
    <property type="entry name" value="H-kinase_dim"/>
    <property type="match status" value="1"/>
</dbReference>
<dbReference type="SMART" id="SM00387">
    <property type="entry name" value="HATPase_c"/>
    <property type="match status" value="1"/>
</dbReference>
<dbReference type="InterPro" id="IPR051315">
    <property type="entry name" value="Bact_Chemotaxis_CheA"/>
</dbReference>
<feature type="region of interest" description="Disordered" evidence="10">
    <location>
        <begin position="234"/>
        <end position="259"/>
    </location>
</feature>
<dbReference type="Gene3D" id="3.30.565.10">
    <property type="entry name" value="Histidine kinase-like ATPase, C-terminal domain"/>
    <property type="match status" value="1"/>
</dbReference>
<gene>
    <name evidence="15" type="ORF">KTA_34120</name>
</gene>
<dbReference type="Pfam" id="PF00072">
    <property type="entry name" value="Response_reg"/>
    <property type="match status" value="1"/>
</dbReference>